<reference evidence="17 18" key="1">
    <citation type="submission" date="2016-10" db="EMBL/GenBank/DDBJ databases">
        <authorList>
            <person name="de Groot N.N."/>
        </authorList>
    </citation>
    <scope>NUCLEOTIDE SEQUENCE [LARGE SCALE GENOMIC DNA]</scope>
    <source>
        <strain evidence="17 18">OK461</strain>
    </source>
</reference>
<dbReference type="InterPro" id="IPR048328">
    <property type="entry name" value="Dyp_perox_C"/>
</dbReference>
<dbReference type="Proteomes" id="UP000181942">
    <property type="component" value="Unassembled WGS sequence"/>
</dbReference>
<proteinExistence type="inferred from homology"/>
<dbReference type="InterPro" id="IPR006313">
    <property type="entry name" value="EfeB/EfeN"/>
</dbReference>
<organism evidence="17 18">
    <name type="scientific">Streptomyces mirabilis</name>
    <dbReference type="NCBI Taxonomy" id="68239"/>
    <lineage>
        <taxon>Bacteria</taxon>
        <taxon>Bacillati</taxon>
        <taxon>Actinomycetota</taxon>
        <taxon>Actinomycetes</taxon>
        <taxon>Kitasatosporales</taxon>
        <taxon>Streptomycetaceae</taxon>
        <taxon>Streptomyces</taxon>
    </lineage>
</organism>
<evidence type="ECO:0000259" key="15">
    <source>
        <dbReference type="Pfam" id="PF04261"/>
    </source>
</evidence>
<dbReference type="PROSITE" id="PS51318">
    <property type="entry name" value="TAT"/>
    <property type="match status" value="1"/>
</dbReference>
<keyword evidence="8" id="KW-0456">Lyase</keyword>
<dbReference type="PANTHER" id="PTHR30521:SF4">
    <property type="entry name" value="DEFERROCHELATASE"/>
    <property type="match status" value="1"/>
</dbReference>
<name>A0A1I2Q3M6_9ACTN</name>
<dbReference type="GO" id="GO:0004601">
    <property type="term" value="F:peroxidase activity"/>
    <property type="evidence" value="ECO:0007669"/>
    <property type="project" value="UniProtKB-KW"/>
</dbReference>
<evidence type="ECO:0000256" key="3">
    <source>
        <dbReference type="ARBA" id="ARBA00022617"/>
    </source>
</evidence>
<comment type="similarity">
    <text evidence="9 13">Belongs to the DyP-type peroxidase family.</text>
</comment>
<evidence type="ECO:0000259" key="16">
    <source>
        <dbReference type="Pfam" id="PF20628"/>
    </source>
</evidence>
<dbReference type="GO" id="GO:0005829">
    <property type="term" value="C:cytosol"/>
    <property type="evidence" value="ECO:0007669"/>
    <property type="project" value="TreeGrafter"/>
</dbReference>
<evidence type="ECO:0000313" key="18">
    <source>
        <dbReference type="Proteomes" id="UP000181942"/>
    </source>
</evidence>
<dbReference type="GO" id="GO:0033212">
    <property type="term" value="P:iron import into cell"/>
    <property type="evidence" value="ECO:0007669"/>
    <property type="project" value="InterPro"/>
</dbReference>
<evidence type="ECO:0000256" key="12">
    <source>
        <dbReference type="ARBA" id="ARBA00048856"/>
    </source>
</evidence>
<evidence type="ECO:0000256" key="9">
    <source>
        <dbReference type="ARBA" id="ARBA00025737"/>
    </source>
</evidence>
<evidence type="ECO:0000256" key="7">
    <source>
        <dbReference type="ARBA" id="ARBA00023004"/>
    </source>
</evidence>
<comment type="cofactor">
    <cofactor evidence="13">
        <name>heme b</name>
        <dbReference type="ChEBI" id="CHEBI:60344"/>
    </cofactor>
    <text evidence="13">Binds 1 heme b (iron(II)-protoporphyrin IX) group non-covalently per subunit.</text>
</comment>
<dbReference type="RefSeq" id="WP_075031446.1">
    <property type="nucleotide sequence ID" value="NZ_FONR01000017.1"/>
</dbReference>
<dbReference type="GO" id="GO:0046872">
    <property type="term" value="F:metal ion binding"/>
    <property type="evidence" value="ECO:0007669"/>
    <property type="project" value="UniProtKB-KW"/>
</dbReference>
<evidence type="ECO:0000256" key="10">
    <source>
        <dbReference type="ARBA" id="ARBA00033771"/>
    </source>
</evidence>
<dbReference type="OrthoDB" id="9781066at2"/>
<dbReference type="InterPro" id="IPR011008">
    <property type="entry name" value="Dimeric_a/b-barrel"/>
</dbReference>
<feature type="domain" description="Dyp-type peroxidase N-terminal" evidence="15">
    <location>
        <begin position="82"/>
        <end position="226"/>
    </location>
</feature>
<feature type="region of interest" description="Disordered" evidence="14">
    <location>
        <begin position="1"/>
        <end position="29"/>
    </location>
</feature>
<dbReference type="InterPro" id="IPR006311">
    <property type="entry name" value="TAT_signal"/>
</dbReference>
<dbReference type="InterPro" id="IPR048327">
    <property type="entry name" value="Dyp_perox_N"/>
</dbReference>
<keyword evidence="2 13" id="KW-0575">Peroxidase</keyword>
<dbReference type="NCBIfam" id="TIGR01413">
    <property type="entry name" value="Dyp_perox_fam"/>
    <property type="match status" value="1"/>
</dbReference>
<evidence type="ECO:0000256" key="11">
    <source>
        <dbReference type="ARBA" id="ARBA00033775"/>
    </source>
</evidence>
<keyword evidence="5" id="KW-0732">Signal</keyword>
<keyword evidence="7 13" id="KW-0408">Iron</keyword>
<evidence type="ECO:0000256" key="13">
    <source>
        <dbReference type="RuleBase" id="RU365017"/>
    </source>
</evidence>
<dbReference type="GO" id="GO:0030313">
    <property type="term" value="C:cell envelope"/>
    <property type="evidence" value="ECO:0007669"/>
    <property type="project" value="UniProtKB-SubCell"/>
</dbReference>
<evidence type="ECO:0000256" key="6">
    <source>
        <dbReference type="ARBA" id="ARBA00023002"/>
    </source>
</evidence>
<sequence length="432" mass="45536">MADQPTPEATTEKTPPGEAVSQKPSSGGVFSRRRLLGTAGATGLALGAAGGAAGYAAAPAADKAAPLTSLGADTVMFHGKHQPGITTALQARGHLVAFDLAAGAGRKEAAALLRRWSTTAQRLMAGQAAAQDDTDVARDAGPSSLTVTFGFGNSFFARTGLEKQRPVALDPLPDFSSDHLDKARSNGDLWVQIGADDALVAFHALRTLQKDAGSVARVRWQMNGFNRSPGATAQPMTARNLMGQIDGTRNPKPSESDFDRRIFVPAAGDPAWMANGSYAVVRRIRMLLDDWEKLSVKAQEDVVGRKKSTGAPLTGGTETTAMNLDKTDADGNLVVPLNAHARITRPDQNGGAAMLRRPFSFHDGFDTDGVPDAGLLFVCWQADPLRGFVPVQRKLDRGDALSTFIRHEASGLFAVPGGAAEGEYVGQRLLEG</sequence>
<keyword evidence="3 13" id="KW-0349">Heme</keyword>
<dbReference type="InterPro" id="IPR006314">
    <property type="entry name" value="Dyp_peroxidase"/>
</dbReference>
<dbReference type="GO" id="GO:0004325">
    <property type="term" value="F:ferrochelatase activity"/>
    <property type="evidence" value="ECO:0007669"/>
    <property type="project" value="UniProtKB-EC"/>
</dbReference>
<dbReference type="PROSITE" id="PS51404">
    <property type="entry name" value="DYP_PEROXIDASE"/>
    <property type="match status" value="1"/>
</dbReference>
<evidence type="ECO:0000256" key="5">
    <source>
        <dbReference type="ARBA" id="ARBA00022729"/>
    </source>
</evidence>
<dbReference type="SUPFAM" id="SSF54909">
    <property type="entry name" value="Dimeric alpha+beta barrel"/>
    <property type="match status" value="1"/>
</dbReference>
<dbReference type="PANTHER" id="PTHR30521">
    <property type="entry name" value="DEFERROCHELATASE/PEROXIDASE"/>
    <property type="match status" value="1"/>
</dbReference>
<dbReference type="Pfam" id="PF04261">
    <property type="entry name" value="Dyp_perox_N"/>
    <property type="match status" value="1"/>
</dbReference>
<comment type="catalytic activity">
    <reaction evidence="12">
        <text>heme b + 2 H(+) = protoporphyrin IX + Fe(2+)</text>
        <dbReference type="Rhea" id="RHEA:22584"/>
        <dbReference type="ChEBI" id="CHEBI:15378"/>
        <dbReference type="ChEBI" id="CHEBI:29033"/>
        <dbReference type="ChEBI" id="CHEBI:57306"/>
        <dbReference type="ChEBI" id="CHEBI:60344"/>
        <dbReference type="EC" id="4.98.1.1"/>
    </reaction>
    <physiologicalReaction direction="left-to-right" evidence="12">
        <dbReference type="Rhea" id="RHEA:22585"/>
    </physiologicalReaction>
</comment>
<evidence type="ECO:0000256" key="8">
    <source>
        <dbReference type="ARBA" id="ARBA00023239"/>
    </source>
</evidence>
<comment type="function">
    <text evidence="13">Involved in the recovery of exogenous heme iron. Extracts iron from heme while preserving the protoporphyrin ring intact.</text>
</comment>
<accession>A0A1I2Q3M6</accession>
<dbReference type="EMBL" id="FONR01000017">
    <property type="protein sequence ID" value="SFG22944.1"/>
    <property type="molecule type" value="Genomic_DNA"/>
</dbReference>
<feature type="domain" description="Dyp-type peroxidase C-terminal" evidence="16">
    <location>
        <begin position="237"/>
        <end position="419"/>
    </location>
</feature>
<dbReference type="Pfam" id="PF20628">
    <property type="entry name" value="Dyp_perox_C"/>
    <property type="match status" value="1"/>
</dbReference>
<gene>
    <name evidence="17" type="ORF">SAMN02787118_117154</name>
</gene>
<dbReference type="GO" id="GO:0020037">
    <property type="term" value="F:heme binding"/>
    <property type="evidence" value="ECO:0007669"/>
    <property type="project" value="InterPro"/>
</dbReference>
<keyword evidence="4 13" id="KW-0479">Metal-binding</keyword>
<comment type="subcellular location">
    <subcellularLocation>
        <location evidence="1">Cell envelope</location>
    </subcellularLocation>
</comment>
<dbReference type="AlphaFoldDB" id="A0A1I2Q3M6"/>
<dbReference type="NCBIfam" id="TIGR01412">
    <property type="entry name" value="tat_substr_1"/>
    <property type="match status" value="1"/>
</dbReference>
<evidence type="ECO:0000256" key="14">
    <source>
        <dbReference type="SAM" id="MobiDB-lite"/>
    </source>
</evidence>
<protein>
    <recommendedName>
        <fullName evidence="10 13">Deferrochelatase</fullName>
        <ecNumber evidence="13">1.11.1.-</ecNumber>
    </recommendedName>
    <alternativeName>
        <fullName evidence="11 13">Peroxidase EfeB</fullName>
    </alternativeName>
</protein>
<keyword evidence="6 13" id="KW-0560">Oxidoreductase</keyword>
<evidence type="ECO:0000256" key="1">
    <source>
        <dbReference type="ARBA" id="ARBA00004196"/>
    </source>
</evidence>
<evidence type="ECO:0000256" key="2">
    <source>
        <dbReference type="ARBA" id="ARBA00022559"/>
    </source>
</evidence>
<feature type="compositionally biased region" description="Low complexity" evidence="14">
    <location>
        <begin position="1"/>
        <end position="18"/>
    </location>
</feature>
<evidence type="ECO:0000313" key="17">
    <source>
        <dbReference type="EMBL" id="SFG22944.1"/>
    </source>
</evidence>
<dbReference type="EC" id="1.11.1.-" evidence="13"/>
<evidence type="ECO:0000256" key="4">
    <source>
        <dbReference type="ARBA" id="ARBA00022723"/>
    </source>
</evidence>
<dbReference type="STRING" id="68239.GCA_000745715_08221"/>